<sequence>MKKVTLSAKILAAATVGFSVITLASSANAASLVPQMEGEIQLTNNGACLTDAANCIDTTPLGYT</sequence>
<dbReference type="Proteomes" id="UP000218238">
    <property type="component" value="Unassembled WGS sequence"/>
</dbReference>
<accession>A0A2A2TAX9</accession>
<feature type="chain" id="PRO_5013399318" evidence="1">
    <location>
        <begin position="30"/>
        <end position="64"/>
    </location>
</feature>
<keyword evidence="1" id="KW-0732">Signal</keyword>
<gene>
    <name evidence="2" type="ORF">CK510_27470</name>
</gene>
<evidence type="ECO:0000313" key="3">
    <source>
        <dbReference type="Proteomes" id="UP000218238"/>
    </source>
</evidence>
<name>A0A2A2TAX9_9CYAN</name>
<comment type="caution">
    <text evidence="2">The sequence shown here is derived from an EMBL/GenBank/DDBJ whole genome shotgun (WGS) entry which is preliminary data.</text>
</comment>
<dbReference type="AlphaFoldDB" id="A0A2A2TAX9"/>
<proteinExistence type="predicted"/>
<dbReference type="EMBL" id="NTFS01000513">
    <property type="protein sequence ID" value="PAX49847.1"/>
    <property type="molecule type" value="Genomic_DNA"/>
</dbReference>
<keyword evidence="3" id="KW-1185">Reference proteome</keyword>
<reference evidence="2 3" key="1">
    <citation type="submission" date="2017-08" db="EMBL/GenBank/DDBJ databases">
        <title>Draft genome sequence of filamentous cyanobacterium Calothrix elsteri CCALA 953.</title>
        <authorList>
            <person name="Gagunashvili A.N."/>
            <person name="Elster J."/>
            <person name="Andresson O.S."/>
        </authorList>
    </citation>
    <scope>NUCLEOTIDE SEQUENCE [LARGE SCALE GENOMIC DNA]</scope>
    <source>
        <strain evidence="2 3">CCALA 953</strain>
    </source>
</reference>
<feature type="non-terminal residue" evidence="2">
    <location>
        <position position="64"/>
    </location>
</feature>
<evidence type="ECO:0000256" key="1">
    <source>
        <dbReference type="SAM" id="SignalP"/>
    </source>
</evidence>
<organism evidence="2 3">
    <name type="scientific">Brunnivagina elsteri CCALA 953</name>
    <dbReference type="NCBI Taxonomy" id="987040"/>
    <lineage>
        <taxon>Bacteria</taxon>
        <taxon>Bacillati</taxon>
        <taxon>Cyanobacteriota</taxon>
        <taxon>Cyanophyceae</taxon>
        <taxon>Nostocales</taxon>
        <taxon>Calotrichaceae</taxon>
        <taxon>Brunnivagina</taxon>
    </lineage>
</organism>
<feature type="signal peptide" evidence="1">
    <location>
        <begin position="1"/>
        <end position="29"/>
    </location>
</feature>
<evidence type="ECO:0000313" key="2">
    <source>
        <dbReference type="EMBL" id="PAX49847.1"/>
    </source>
</evidence>
<protein>
    <submittedName>
        <fullName evidence="2">PEP-CTERM sorting domain-containing protein</fullName>
    </submittedName>
</protein>